<evidence type="ECO:0000313" key="2">
    <source>
        <dbReference type="EMBL" id="EFK95710.1"/>
    </source>
</evidence>
<dbReference type="AlphaFoldDB" id="D9PL54"/>
<evidence type="ECO:0000256" key="1">
    <source>
        <dbReference type="SAM" id="MobiDB-lite"/>
    </source>
</evidence>
<dbReference type="EMBL" id="ADZX01000686">
    <property type="protein sequence ID" value="EFK95710.1"/>
    <property type="molecule type" value="Genomic_DNA"/>
</dbReference>
<proteinExistence type="predicted"/>
<feature type="compositionally biased region" description="Polar residues" evidence="1">
    <location>
        <begin position="158"/>
        <end position="167"/>
    </location>
</feature>
<comment type="caution">
    <text evidence="2">The sequence shown here is derived from an EMBL/GenBank/DDBJ whole genome shotgun (WGS) entry which is preliminary data.</text>
</comment>
<protein>
    <submittedName>
        <fullName evidence="2">Secreted protein</fullName>
    </submittedName>
</protein>
<gene>
    <name evidence="2" type="ORF">LDC_2277</name>
</gene>
<reference evidence="2" key="2">
    <citation type="journal article" date="2011" name="Microb. Ecol.">
        <title>Taxonomic and Functional Metagenomic Profiling of the Microbial Community in the Anoxic Sediment of a Sub-saline Shallow Lake (Laguna de Carrizo, Central Spain).</title>
        <authorList>
            <person name="Ferrer M."/>
            <person name="Guazzaroni M.E."/>
            <person name="Richter M."/>
            <person name="Garcia-Salamanca A."/>
            <person name="Yarza P."/>
            <person name="Suarez-Suarez A."/>
            <person name="Solano J."/>
            <person name="Alcaide M."/>
            <person name="van Dillewijn P."/>
            <person name="Molina-Henares M.A."/>
            <person name="Lopez-Cortes N."/>
            <person name="Al-Ramahi Y."/>
            <person name="Guerrero C."/>
            <person name="Acosta A."/>
            <person name="de Eugenio L.I."/>
            <person name="Martinez V."/>
            <person name="Marques S."/>
            <person name="Rojo F."/>
            <person name="Santero E."/>
            <person name="Genilloud O."/>
            <person name="Perez-Perez J."/>
            <person name="Rossello-Mora R."/>
            <person name="Ramos J.L."/>
        </authorList>
    </citation>
    <scope>NUCLEOTIDE SEQUENCE</scope>
</reference>
<feature type="non-terminal residue" evidence="2">
    <location>
        <position position="167"/>
    </location>
</feature>
<feature type="region of interest" description="Disordered" evidence="1">
    <location>
        <begin position="143"/>
        <end position="167"/>
    </location>
</feature>
<accession>D9PL54</accession>
<reference evidence="2" key="1">
    <citation type="submission" date="2010-07" db="EMBL/GenBank/DDBJ databases">
        <authorList>
            <consortium name="CONSOLIDER consortium CSD2007-00005"/>
            <person name="Guazzaroni M.-E."/>
            <person name="Richter M."/>
            <person name="Garcia-Salamanca A."/>
            <person name="Yarza P."/>
            <person name="Ferrer M."/>
        </authorList>
    </citation>
    <scope>NUCLEOTIDE SEQUENCE</scope>
</reference>
<name>D9PL54_9ZZZZ</name>
<organism evidence="2">
    <name type="scientific">sediment metagenome</name>
    <dbReference type="NCBI Taxonomy" id="749907"/>
    <lineage>
        <taxon>unclassified sequences</taxon>
        <taxon>metagenomes</taxon>
        <taxon>ecological metagenomes</taxon>
    </lineage>
</organism>
<sequence length="167" mass="18196">MSHRASAGLLLALLLSLPAAAPAARPDPSLESLLVALDLERKARVDDVLDVDRLTLSLTRADGVAAVARQRLLDFLHASDADAADLREQEEHVVEAEAKARAAQETRRVAVTRLLERTRRIALLQEEIAKRRLASRRPADPVTGRWQTIIDPGGRKGSSASSWTGRS</sequence>